<dbReference type="PROSITE" id="PS52029">
    <property type="entry name" value="LD_TPASE"/>
    <property type="match status" value="1"/>
</dbReference>
<feature type="domain" description="L,D-TPase catalytic" evidence="8">
    <location>
        <begin position="14"/>
        <end position="144"/>
    </location>
</feature>
<dbReference type="SUPFAM" id="SSF141523">
    <property type="entry name" value="L,D-transpeptidase catalytic domain-like"/>
    <property type="match status" value="1"/>
</dbReference>
<dbReference type="InterPro" id="IPR005490">
    <property type="entry name" value="LD_TPept_cat_dom"/>
</dbReference>
<dbReference type="CDD" id="cd16913">
    <property type="entry name" value="YkuD_like"/>
    <property type="match status" value="1"/>
</dbReference>
<evidence type="ECO:0000313" key="10">
    <source>
        <dbReference type="Proteomes" id="UP000435036"/>
    </source>
</evidence>
<dbReference type="PANTHER" id="PTHR36699">
    <property type="entry name" value="LD-TRANSPEPTIDASE"/>
    <property type="match status" value="1"/>
</dbReference>
<evidence type="ECO:0000256" key="1">
    <source>
        <dbReference type="ARBA" id="ARBA00004752"/>
    </source>
</evidence>
<protein>
    <recommendedName>
        <fullName evidence="8">L,D-TPase catalytic domain-containing protein</fullName>
    </recommendedName>
</protein>
<keyword evidence="6 7" id="KW-0961">Cell wall biogenesis/degradation</keyword>
<evidence type="ECO:0000259" key="8">
    <source>
        <dbReference type="PROSITE" id="PS52029"/>
    </source>
</evidence>
<comment type="pathway">
    <text evidence="1 7">Cell wall biogenesis; peptidoglycan biosynthesis.</text>
</comment>
<dbReference type="GO" id="GO:0004180">
    <property type="term" value="F:carboxypeptidase activity"/>
    <property type="evidence" value="ECO:0007669"/>
    <property type="project" value="UniProtKB-ARBA"/>
</dbReference>
<evidence type="ECO:0000256" key="2">
    <source>
        <dbReference type="ARBA" id="ARBA00005992"/>
    </source>
</evidence>
<accession>A0A6N8L1Z5</accession>
<dbReference type="GO" id="GO:0008360">
    <property type="term" value="P:regulation of cell shape"/>
    <property type="evidence" value="ECO:0007669"/>
    <property type="project" value="UniProtKB-UniRule"/>
</dbReference>
<dbReference type="Pfam" id="PF03734">
    <property type="entry name" value="YkuD"/>
    <property type="match status" value="1"/>
</dbReference>
<evidence type="ECO:0000256" key="5">
    <source>
        <dbReference type="ARBA" id="ARBA00022984"/>
    </source>
</evidence>
<dbReference type="InterPro" id="IPR038063">
    <property type="entry name" value="Transpep_catalytic_dom"/>
</dbReference>
<evidence type="ECO:0000256" key="3">
    <source>
        <dbReference type="ARBA" id="ARBA00022679"/>
    </source>
</evidence>
<keyword evidence="4 7" id="KW-0133">Cell shape</keyword>
<sequence length="186" mass="21058">MSQQIEDHLPYIQILLLAIKEEDILEVYLRKAASAGYMLAAQLPILTRSGKLGPKRQEGDLQVPEGLYRINRFNPKSKYHLSLGLDYPNAYDQEKGYTGSDIFIHGGTETKGCLPLGDDGIEFLYGLAEIARKNGQKAIPVYIFPFRYSNCNWQQFAASRDLETQTHWNYLADIWQEVQAGINGSL</sequence>
<comment type="similarity">
    <text evidence="2">Belongs to the YkuD family.</text>
</comment>
<evidence type="ECO:0000256" key="7">
    <source>
        <dbReference type="PROSITE-ProRule" id="PRU01373"/>
    </source>
</evidence>
<keyword evidence="5 7" id="KW-0573">Peptidoglycan synthesis</keyword>
<organism evidence="9 10">
    <name type="scientific">Sphingobacterium humi</name>
    <dbReference type="NCBI Taxonomy" id="1796905"/>
    <lineage>
        <taxon>Bacteria</taxon>
        <taxon>Pseudomonadati</taxon>
        <taxon>Bacteroidota</taxon>
        <taxon>Sphingobacteriia</taxon>
        <taxon>Sphingobacteriales</taxon>
        <taxon>Sphingobacteriaceae</taxon>
        <taxon>Sphingobacterium</taxon>
    </lineage>
</organism>
<dbReference type="Proteomes" id="UP000435036">
    <property type="component" value="Unassembled WGS sequence"/>
</dbReference>
<keyword evidence="10" id="KW-1185">Reference proteome</keyword>
<dbReference type="GO" id="GO:0016740">
    <property type="term" value="F:transferase activity"/>
    <property type="evidence" value="ECO:0007669"/>
    <property type="project" value="UniProtKB-KW"/>
</dbReference>
<feature type="active site" description="Proton donor/acceptor" evidence="7">
    <location>
        <position position="105"/>
    </location>
</feature>
<name>A0A6N8L1Z5_9SPHI</name>
<dbReference type="EMBL" id="WSQA01000005">
    <property type="protein sequence ID" value="MVZ62178.1"/>
    <property type="molecule type" value="Genomic_DNA"/>
</dbReference>
<dbReference type="OrthoDB" id="9809748at2"/>
<comment type="caution">
    <text evidence="9">The sequence shown here is derived from an EMBL/GenBank/DDBJ whole genome shotgun (WGS) entry which is preliminary data.</text>
</comment>
<dbReference type="UniPathway" id="UPA00219"/>
<evidence type="ECO:0000256" key="6">
    <source>
        <dbReference type="ARBA" id="ARBA00023316"/>
    </source>
</evidence>
<gene>
    <name evidence="9" type="ORF">GQF63_09110</name>
</gene>
<proteinExistence type="inferred from homology"/>
<dbReference type="AlphaFoldDB" id="A0A6N8L1Z5"/>
<evidence type="ECO:0000256" key="4">
    <source>
        <dbReference type="ARBA" id="ARBA00022960"/>
    </source>
</evidence>
<dbReference type="GO" id="GO:0071555">
    <property type="term" value="P:cell wall organization"/>
    <property type="evidence" value="ECO:0007669"/>
    <property type="project" value="UniProtKB-UniRule"/>
</dbReference>
<dbReference type="RefSeq" id="WP_160368915.1">
    <property type="nucleotide sequence ID" value="NZ_WSQA01000005.1"/>
</dbReference>
<evidence type="ECO:0000313" key="9">
    <source>
        <dbReference type="EMBL" id="MVZ62178.1"/>
    </source>
</evidence>
<dbReference type="PANTHER" id="PTHR36699:SF1">
    <property type="entry name" value="L,D-TRANSPEPTIDASE YAFK-RELATED"/>
    <property type="match status" value="1"/>
</dbReference>
<dbReference type="GO" id="GO:0009252">
    <property type="term" value="P:peptidoglycan biosynthetic process"/>
    <property type="evidence" value="ECO:0007669"/>
    <property type="project" value="UniProtKB-UniPathway"/>
</dbReference>
<feature type="active site" description="Nucleophile" evidence="7">
    <location>
        <position position="113"/>
    </location>
</feature>
<reference evidence="9 10" key="1">
    <citation type="submission" date="2019-12" db="EMBL/GenBank/DDBJ databases">
        <authorList>
            <person name="Dong K."/>
        </authorList>
    </citation>
    <scope>NUCLEOTIDE SEQUENCE [LARGE SCALE GENOMIC DNA]</scope>
    <source>
        <strain evidence="9 10">JCM 31225</strain>
    </source>
</reference>
<keyword evidence="3" id="KW-0808">Transferase</keyword>